<dbReference type="EMBL" id="FOHB01000010">
    <property type="protein sequence ID" value="SES48515.1"/>
    <property type="molecule type" value="Genomic_DNA"/>
</dbReference>
<dbReference type="OrthoDB" id="3383514at2"/>
<dbReference type="AlphaFoldDB" id="A0A1H9XQS5"/>
<name>A0A1H9XQS5_9MICO</name>
<dbReference type="STRING" id="587636.SAMN05216199_0147"/>
<dbReference type="SMART" id="SM00530">
    <property type="entry name" value="HTH_XRE"/>
    <property type="match status" value="1"/>
</dbReference>
<organism evidence="2 3">
    <name type="scientific">Pedococcus cremeus</name>
    <dbReference type="NCBI Taxonomy" id="587636"/>
    <lineage>
        <taxon>Bacteria</taxon>
        <taxon>Bacillati</taxon>
        <taxon>Actinomycetota</taxon>
        <taxon>Actinomycetes</taxon>
        <taxon>Micrococcales</taxon>
        <taxon>Intrasporangiaceae</taxon>
        <taxon>Pedococcus</taxon>
    </lineage>
</organism>
<dbReference type="Pfam" id="PF01381">
    <property type="entry name" value="HTH_3"/>
    <property type="match status" value="1"/>
</dbReference>
<accession>A0A1H9XQS5</accession>
<evidence type="ECO:0000259" key="1">
    <source>
        <dbReference type="PROSITE" id="PS50943"/>
    </source>
</evidence>
<dbReference type="CDD" id="cd00093">
    <property type="entry name" value="HTH_XRE"/>
    <property type="match status" value="1"/>
</dbReference>
<dbReference type="InterPro" id="IPR010982">
    <property type="entry name" value="Lambda_DNA-bd_dom_sf"/>
</dbReference>
<feature type="domain" description="HTH cro/C1-type" evidence="1">
    <location>
        <begin position="27"/>
        <end position="58"/>
    </location>
</feature>
<reference evidence="3" key="1">
    <citation type="submission" date="2016-10" db="EMBL/GenBank/DDBJ databases">
        <authorList>
            <person name="Varghese N."/>
            <person name="Submissions S."/>
        </authorList>
    </citation>
    <scope>NUCLEOTIDE SEQUENCE [LARGE SCALE GENOMIC DNA]</scope>
    <source>
        <strain evidence="3">CGMCC 1.6963</strain>
    </source>
</reference>
<evidence type="ECO:0000313" key="2">
    <source>
        <dbReference type="EMBL" id="SES48515.1"/>
    </source>
</evidence>
<keyword evidence="3" id="KW-1185">Reference proteome</keyword>
<proteinExistence type="predicted"/>
<evidence type="ECO:0000313" key="3">
    <source>
        <dbReference type="Proteomes" id="UP000199019"/>
    </source>
</evidence>
<gene>
    <name evidence="2" type="ORF">SAMN05216199_0147</name>
</gene>
<sequence length="215" mass="23481">MGEQQWDEQQWDEKQWDDVGLDIAGYVARVRRIADLSQRELAQRLGVGPATVGRWESGGSMAVDVLERVLGLAGLRLQVVDESGRVVPPFGSDAVRDNAGRRFPAHLDVVPPDRWPLNRGAGPRYDRADPQGWYALRSTRDGAGATGAQRPVDHPTVEQLAQRSAARRGRRARVLEPLPECGCPDTCFEQPACAAGCRCRCESPCSGLSGGRPLE</sequence>
<dbReference type="Gene3D" id="1.10.260.40">
    <property type="entry name" value="lambda repressor-like DNA-binding domains"/>
    <property type="match status" value="1"/>
</dbReference>
<dbReference type="Proteomes" id="UP000199019">
    <property type="component" value="Unassembled WGS sequence"/>
</dbReference>
<protein>
    <submittedName>
        <fullName evidence="2">HTH-type transcriptional regulator / antitoxin HipB</fullName>
    </submittedName>
</protein>
<dbReference type="InterPro" id="IPR001387">
    <property type="entry name" value="Cro/C1-type_HTH"/>
</dbReference>
<dbReference type="RefSeq" id="WP_091762550.1">
    <property type="nucleotide sequence ID" value="NZ_FOHB01000010.1"/>
</dbReference>
<dbReference type="SUPFAM" id="SSF47413">
    <property type="entry name" value="lambda repressor-like DNA-binding domains"/>
    <property type="match status" value="1"/>
</dbReference>
<dbReference type="GO" id="GO:0003677">
    <property type="term" value="F:DNA binding"/>
    <property type="evidence" value="ECO:0007669"/>
    <property type="project" value="InterPro"/>
</dbReference>
<dbReference type="PROSITE" id="PS50943">
    <property type="entry name" value="HTH_CROC1"/>
    <property type="match status" value="1"/>
</dbReference>